<dbReference type="VEuPathDB" id="TriTrypDB:BCY84_11263"/>
<name>A0A7J6YIJ2_TRYCR</name>
<dbReference type="AlphaFoldDB" id="A0A7J6YIJ2"/>
<evidence type="ECO:0000313" key="3">
    <source>
        <dbReference type="Proteomes" id="UP000583944"/>
    </source>
</evidence>
<feature type="compositionally biased region" description="Basic and acidic residues" evidence="1">
    <location>
        <begin position="109"/>
        <end position="118"/>
    </location>
</feature>
<organism evidence="2 3">
    <name type="scientific">Trypanosoma cruzi</name>
    <dbReference type="NCBI Taxonomy" id="5693"/>
    <lineage>
        <taxon>Eukaryota</taxon>
        <taxon>Discoba</taxon>
        <taxon>Euglenozoa</taxon>
        <taxon>Kinetoplastea</taxon>
        <taxon>Metakinetoplastina</taxon>
        <taxon>Trypanosomatida</taxon>
        <taxon>Trypanosomatidae</taxon>
        <taxon>Trypanosoma</taxon>
        <taxon>Schizotrypanum</taxon>
    </lineage>
</organism>
<dbReference type="VEuPathDB" id="TriTrypDB:ECC02_000516"/>
<gene>
    <name evidence="2" type="ORF">ECC02_000516</name>
</gene>
<feature type="compositionally biased region" description="Acidic residues" evidence="1">
    <location>
        <begin position="323"/>
        <end position="335"/>
    </location>
</feature>
<feature type="region of interest" description="Disordered" evidence="1">
    <location>
        <begin position="359"/>
        <end position="430"/>
    </location>
</feature>
<feature type="compositionally biased region" description="Basic residues" evidence="1">
    <location>
        <begin position="119"/>
        <end position="140"/>
    </location>
</feature>
<sequence length="526" mass="57046">MLMETLEREVEALSAEVTRLRFMVYHMKDAVFSSAPPLAAAASSVNCRSGGCGGGGAETTDSAMKLKANSSSCGTQPPLGVVLQDLTQAVAQLFAASNEVKMASSALRQGREEKNNERPRRHQGSRTRKKTKKNRHHRRSSSASSSALPALSLSLSSSTHRASKKKRRSHRHADKKKDNKDLRGLEENMGDGHNELPSTKPRNSTSEEKGLHASNAVAQRQLQKEEEDQEFNYSRGEGNERRSSLRSSQKGGDRLTGKTPAELESVERSRPPSLGTSYGMLASASVQSAGAGDPRTSIRRENRSSSAVAIPVPPRKMDGQREEDGETPPSTEEDGYSFLTHGTLSLGCFAPEKTKNVTPTATEITKTEGCEEKSKERGNMQFKPLHMFRTPPTQRRTLLDRFRGGSDESSTPDERDSTPASLQQAGEGAASHSISLNNAVNNAIGFASTDNVSRNSFAIGAIRSSTPDSFGGYGAGMMEEYGFALNESFHASQSAENINSRGHDEPSAILTRTNARYHLRDDNSTN</sequence>
<comment type="caution">
    <text evidence="2">The sequence shown here is derived from an EMBL/GenBank/DDBJ whole genome shotgun (WGS) entry which is preliminary data.</text>
</comment>
<proteinExistence type="predicted"/>
<feature type="compositionally biased region" description="Basic and acidic residues" evidence="1">
    <location>
        <begin position="365"/>
        <end position="378"/>
    </location>
</feature>
<dbReference type="Proteomes" id="UP000583944">
    <property type="component" value="Unassembled WGS sequence"/>
</dbReference>
<feature type="compositionally biased region" description="Basic residues" evidence="1">
    <location>
        <begin position="161"/>
        <end position="174"/>
    </location>
</feature>
<dbReference type="EMBL" id="JABDHM010000002">
    <property type="protein sequence ID" value="KAF5226392.1"/>
    <property type="molecule type" value="Genomic_DNA"/>
</dbReference>
<feature type="compositionally biased region" description="Basic and acidic residues" evidence="1">
    <location>
        <begin position="175"/>
        <end position="194"/>
    </location>
</feature>
<accession>A0A7J6YIJ2</accession>
<evidence type="ECO:0000313" key="2">
    <source>
        <dbReference type="EMBL" id="KAF5226392.1"/>
    </source>
</evidence>
<protein>
    <submittedName>
        <fullName evidence="2">Uncharacterized protein</fullName>
    </submittedName>
</protein>
<feature type="compositionally biased region" description="Low complexity" evidence="1">
    <location>
        <begin position="141"/>
        <end position="160"/>
    </location>
</feature>
<feature type="region of interest" description="Disordered" evidence="1">
    <location>
        <begin position="105"/>
        <end position="338"/>
    </location>
</feature>
<evidence type="ECO:0000256" key="1">
    <source>
        <dbReference type="SAM" id="MobiDB-lite"/>
    </source>
</evidence>
<feature type="compositionally biased region" description="Basic and acidic residues" evidence="1">
    <location>
        <begin position="397"/>
        <end position="417"/>
    </location>
</feature>
<reference evidence="2 3" key="1">
    <citation type="journal article" date="2019" name="Genome Biol. Evol.">
        <title>Nanopore Sequencing Significantly Improves Genome Assembly of the Protozoan Parasite Trypanosoma cruzi.</title>
        <authorList>
            <person name="Diaz-Viraque F."/>
            <person name="Pita S."/>
            <person name="Greif G."/>
            <person name="de Souza R.C.M."/>
            <person name="Iraola G."/>
            <person name="Robello C."/>
        </authorList>
    </citation>
    <scope>NUCLEOTIDE SEQUENCE [LARGE SCALE GENOMIC DNA]</scope>
    <source>
        <strain evidence="2 3">Berenice</strain>
    </source>
</reference>